<dbReference type="FunFam" id="3.90.226.10:FF:000019">
    <property type="entry name" value="Enoyl-CoA hydratase, mitochondrial"/>
    <property type="match status" value="1"/>
</dbReference>
<gene>
    <name evidence="10" type="ORF">CK620_10005</name>
    <name evidence="12" type="ORF">CK621_12660</name>
    <name evidence="11" type="ORF">CK625_10370</name>
    <name evidence="13" type="ORF">CLI92_10270</name>
</gene>
<dbReference type="EMBL" id="NTBI01000009">
    <property type="protein sequence ID" value="PAX16184.1"/>
    <property type="molecule type" value="Genomic_DNA"/>
</dbReference>
<accession>A0A2A2A842</accession>
<dbReference type="AlphaFoldDB" id="A0A2A2ADQ1"/>
<dbReference type="Gene3D" id="3.90.226.10">
    <property type="entry name" value="2-enoyl-CoA Hydratase, Chain A, domain 1"/>
    <property type="match status" value="1"/>
</dbReference>
<evidence type="ECO:0000256" key="8">
    <source>
        <dbReference type="ARBA" id="ARBA00023717"/>
    </source>
</evidence>
<dbReference type="RefSeq" id="WP_095540239.1">
    <property type="nucleotide sequence ID" value="NZ_NSJB01000008.1"/>
</dbReference>
<dbReference type="NCBIfam" id="NF004517">
    <property type="entry name" value="PRK05862.1"/>
    <property type="match status" value="1"/>
</dbReference>
<evidence type="ECO:0000256" key="4">
    <source>
        <dbReference type="ARBA" id="ARBA00022832"/>
    </source>
</evidence>
<dbReference type="Proteomes" id="UP000218439">
    <property type="component" value="Unassembled WGS sequence"/>
</dbReference>
<evidence type="ECO:0000313" key="12">
    <source>
        <dbReference type="EMBL" id="PAT41779.1"/>
    </source>
</evidence>
<evidence type="ECO:0000256" key="5">
    <source>
        <dbReference type="ARBA" id="ARBA00023098"/>
    </source>
</evidence>
<dbReference type="GeneID" id="93874914"/>
<dbReference type="FunFam" id="1.10.12.10:FF:000001">
    <property type="entry name" value="Probable enoyl-CoA hydratase, mitochondrial"/>
    <property type="match status" value="1"/>
</dbReference>
<keyword evidence="6 11" id="KW-0456">Lyase</keyword>
<dbReference type="PROSITE" id="PS00166">
    <property type="entry name" value="ENOYL_COA_HYDRATASE"/>
    <property type="match status" value="1"/>
</dbReference>
<dbReference type="InterPro" id="IPR014748">
    <property type="entry name" value="Enoyl-CoA_hydra_C"/>
</dbReference>
<evidence type="ECO:0000256" key="1">
    <source>
        <dbReference type="ARBA" id="ARBA00002994"/>
    </source>
</evidence>
<comment type="catalytic activity">
    <reaction evidence="7">
        <text>a (3S)-3-hydroxyacyl-CoA = a (2E)-enoyl-CoA + H2O</text>
        <dbReference type="Rhea" id="RHEA:16105"/>
        <dbReference type="ChEBI" id="CHEBI:15377"/>
        <dbReference type="ChEBI" id="CHEBI:57318"/>
        <dbReference type="ChEBI" id="CHEBI:58856"/>
        <dbReference type="EC" id="4.2.1.17"/>
    </reaction>
</comment>
<dbReference type="EMBL" id="NSJE01000025">
    <property type="protein sequence ID" value="PAT41779.1"/>
    <property type="molecule type" value="Genomic_DNA"/>
</dbReference>
<evidence type="ECO:0000313" key="13">
    <source>
        <dbReference type="EMBL" id="PAX16184.1"/>
    </source>
</evidence>
<keyword evidence="16" id="KW-1185">Reference proteome</keyword>
<dbReference type="Proteomes" id="UP000217999">
    <property type="component" value="Unassembled WGS sequence"/>
</dbReference>
<dbReference type="Proteomes" id="UP000218054">
    <property type="component" value="Unassembled WGS sequence"/>
</dbReference>
<dbReference type="Proteomes" id="UP000217780">
    <property type="component" value="Unassembled WGS sequence"/>
</dbReference>
<keyword evidence="4" id="KW-0276">Fatty acid metabolism</keyword>
<dbReference type="SUPFAM" id="SSF52096">
    <property type="entry name" value="ClpP/crotonase"/>
    <property type="match status" value="1"/>
</dbReference>
<evidence type="ECO:0000256" key="9">
    <source>
        <dbReference type="RuleBase" id="RU003707"/>
    </source>
</evidence>
<comment type="catalytic activity">
    <reaction evidence="8">
        <text>a 4-saturated-(3S)-3-hydroxyacyl-CoA = a (3E)-enoyl-CoA + H2O</text>
        <dbReference type="Rhea" id="RHEA:20724"/>
        <dbReference type="ChEBI" id="CHEBI:15377"/>
        <dbReference type="ChEBI" id="CHEBI:58521"/>
        <dbReference type="ChEBI" id="CHEBI:137480"/>
        <dbReference type="EC" id="4.2.1.17"/>
    </reaction>
</comment>
<comment type="similarity">
    <text evidence="2 9">Belongs to the enoyl-CoA hydratase/isomerase family.</text>
</comment>
<dbReference type="Pfam" id="PF00378">
    <property type="entry name" value="ECH_1"/>
    <property type="match status" value="1"/>
</dbReference>
<reference evidence="14 15" key="1">
    <citation type="submission" date="2017-08" db="EMBL/GenBank/DDBJ databases">
        <title>WGS of Clinical strains of the CDC Group NO-1 linked to zoonotic infections in humans.</title>
        <authorList>
            <person name="Bernier A.-M."/>
            <person name="Bernard K."/>
        </authorList>
    </citation>
    <scope>NUCLEOTIDE SEQUENCE [LARGE SCALE GENOMIC DNA]</scope>
    <source>
        <strain evidence="11 16">NML00-0135</strain>
        <strain evidence="10 15">NML03-0146</strain>
        <strain evidence="12 17">NML120219</strain>
        <strain evidence="13 14">NML91-0035</strain>
    </source>
</reference>
<organism evidence="11 16">
    <name type="scientific">Vandammella animalimorsus</name>
    <dbReference type="NCBI Taxonomy" id="2029117"/>
    <lineage>
        <taxon>Bacteria</taxon>
        <taxon>Pseudomonadati</taxon>
        <taxon>Pseudomonadota</taxon>
        <taxon>Betaproteobacteria</taxon>
        <taxon>Burkholderiales</taxon>
        <taxon>Comamonadaceae</taxon>
        <taxon>Vandammella</taxon>
    </lineage>
</organism>
<accession>A0A2A2ADQ1</accession>
<dbReference type="EMBL" id="NSJF01000005">
    <property type="protein sequence ID" value="PAT33996.1"/>
    <property type="molecule type" value="Genomic_DNA"/>
</dbReference>
<evidence type="ECO:0000256" key="6">
    <source>
        <dbReference type="ARBA" id="ARBA00023239"/>
    </source>
</evidence>
<dbReference type="PANTHER" id="PTHR11941">
    <property type="entry name" value="ENOYL-COA HYDRATASE-RELATED"/>
    <property type="match status" value="1"/>
</dbReference>
<evidence type="ECO:0000313" key="16">
    <source>
        <dbReference type="Proteomes" id="UP000218054"/>
    </source>
</evidence>
<dbReference type="Gene3D" id="1.10.12.10">
    <property type="entry name" value="Lyase 2-enoyl-coa Hydratase, Chain A, domain 2"/>
    <property type="match status" value="1"/>
</dbReference>
<dbReference type="InterPro" id="IPR001753">
    <property type="entry name" value="Enoyl-CoA_hydra/iso"/>
</dbReference>
<protein>
    <recommendedName>
        <fullName evidence="3">enoyl-CoA hydratase</fullName>
        <ecNumber evidence="3">4.2.1.17</ecNumber>
    </recommendedName>
</protein>
<accession>A0A2A2T3U1</accession>
<evidence type="ECO:0000313" key="11">
    <source>
        <dbReference type="EMBL" id="PAT36655.1"/>
    </source>
</evidence>
<evidence type="ECO:0000313" key="14">
    <source>
        <dbReference type="Proteomes" id="UP000217780"/>
    </source>
</evidence>
<dbReference type="GO" id="GO:0006635">
    <property type="term" value="P:fatty acid beta-oxidation"/>
    <property type="evidence" value="ECO:0007669"/>
    <property type="project" value="TreeGrafter"/>
</dbReference>
<dbReference type="InterPro" id="IPR029045">
    <property type="entry name" value="ClpP/crotonase-like_dom_sf"/>
</dbReference>
<dbReference type="PANTHER" id="PTHR11941:SF54">
    <property type="entry name" value="ENOYL-COA HYDRATASE, MITOCHONDRIAL"/>
    <property type="match status" value="1"/>
</dbReference>
<evidence type="ECO:0000313" key="17">
    <source>
        <dbReference type="Proteomes" id="UP000218439"/>
    </source>
</evidence>
<sequence>MAYETIEVRTEAEKVGIITLNRPKALNALNDQLMTELGQALKAFDADDSIGCIIVTGSEKAFAAGADITAMAKYNFIDAYKGDFITRNWETIRSVRKPVIAAVSGYALGGGCELAMMCDFIIAAENAKFGQPEIKLGVIAGAGGTQRLPRAVGKAKAMDMNLTGRMMDAQEAERSGLVSRVVPTDKLMEEALGAALTICSYSLIAAIAAKEAVNRAFESGLSDGVMFERRLFHALFATQDQKEGMDAFVNKRPAQFKNQ</sequence>
<accession>A0A2A2AVU5</accession>
<keyword evidence="5" id="KW-0443">Lipid metabolism</keyword>
<comment type="function">
    <text evidence="1">Could possibly oxidize fatty acids using specific components.</text>
</comment>
<evidence type="ECO:0000256" key="2">
    <source>
        <dbReference type="ARBA" id="ARBA00005254"/>
    </source>
</evidence>
<dbReference type="CDD" id="cd06558">
    <property type="entry name" value="crotonase-like"/>
    <property type="match status" value="1"/>
</dbReference>
<dbReference type="EMBL" id="NSJB01000008">
    <property type="protein sequence ID" value="PAT36655.1"/>
    <property type="molecule type" value="Genomic_DNA"/>
</dbReference>
<comment type="caution">
    <text evidence="11">The sequence shown here is derived from an EMBL/GenBank/DDBJ whole genome shotgun (WGS) entry which is preliminary data.</text>
</comment>
<dbReference type="InterPro" id="IPR018376">
    <property type="entry name" value="Enoyl-CoA_hyd/isom_CS"/>
</dbReference>
<proteinExistence type="inferred from homology"/>
<dbReference type="GO" id="GO:0004300">
    <property type="term" value="F:enoyl-CoA hydratase activity"/>
    <property type="evidence" value="ECO:0007669"/>
    <property type="project" value="UniProtKB-EC"/>
</dbReference>
<name>A0A2A2ADQ1_9BURK</name>
<evidence type="ECO:0000313" key="15">
    <source>
        <dbReference type="Proteomes" id="UP000217999"/>
    </source>
</evidence>
<dbReference type="EC" id="4.2.1.17" evidence="3"/>
<evidence type="ECO:0000256" key="7">
    <source>
        <dbReference type="ARBA" id="ARBA00023709"/>
    </source>
</evidence>
<evidence type="ECO:0000313" key="10">
    <source>
        <dbReference type="EMBL" id="PAT33996.1"/>
    </source>
</evidence>
<evidence type="ECO:0000256" key="3">
    <source>
        <dbReference type="ARBA" id="ARBA00012076"/>
    </source>
</evidence>